<protein>
    <submittedName>
        <fullName evidence="1">Uncharacterized protein</fullName>
    </submittedName>
</protein>
<dbReference type="AlphaFoldDB" id="A0ABD1Z5B1"/>
<reference evidence="1 2" key="1">
    <citation type="submission" date="2024-09" db="EMBL/GenBank/DDBJ databases">
        <title>Chromosome-scale assembly of Riccia fluitans.</title>
        <authorList>
            <person name="Paukszto L."/>
            <person name="Sawicki J."/>
            <person name="Karawczyk K."/>
            <person name="Piernik-Szablinska J."/>
            <person name="Szczecinska M."/>
            <person name="Mazdziarz M."/>
        </authorList>
    </citation>
    <scope>NUCLEOTIDE SEQUENCE [LARGE SCALE GENOMIC DNA]</scope>
    <source>
        <strain evidence="1">Rf_01</strain>
        <tissue evidence="1">Aerial parts of the thallus</tissue>
    </source>
</reference>
<proteinExistence type="predicted"/>
<dbReference type="EMBL" id="JBHFFA010000002">
    <property type="protein sequence ID" value="KAL2641917.1"/>
    <property type="molecule type" value="Genomic_DNA"/>
</dbReference>
<organism evidence="1 2">
    <name type="scientific">Riccia fluitans</name>
    <dbReference type="NCBI Taxonomy" id="41844"/>
    <lineage>
        <taxon>Eukaryota</taxon>
        <taxon>Viridiplantae</taxon>
        <taxon>Streptophyta</taxon>
        <taxon>Embryophyta</taxon>
        <taxon>Marchantiophyta</taxon>
        <taxon>Marchantiopsida</taxon>
        <taxon>Marchantiidae</taxon>
        <taxon>Marchantiales</taxon>
        <taxon>Ricciaceae</taxon>
        <taxon>Riccia</taxon>
    </lineage>
</organism>
<accession>A0ABD1Z5B1</accession>
<gene>
    <name evidence="1" type="ORF">R1flu_009504</name>
</gene>
<keyword evidence="2" id="KW-1185">Reference proteome</keyword>
<sequence length="83" mass="9105">MSSGSWRQENQSLVSLPLRSIFTSYDTTYDVSISTRLESRYYRSNAITCRKATGEARTLSLNTPCAAAAPTEAALPERRPACG</sequence>
<name>A0ABD1Z5B1_9MARC</name>
<dbReference type="Proteomes" id="UP001605036">
    <property type="component" value="Unassembled WGS sequence"/>
</dbReference>
<evidence type="ECO:0000313" key="2">
    <source>
        <dbReference type="Proteomes" id="UP001605036"/>
    </source>
</evidence>
<evidence type="ECO:0000313" key="1">
    <source>
        <dbReference type="EMBL" id="KAL2641917.1"/>
    </source>
</evidence>
<comment type="caution">
    <text evidence="1">The sequence shown here is derived from an EMBL/GenBank/DDBJ whole genome shotgun (WGS) entry which is preliminary data.</text>
</comment>